<evidence type="ECO:0000256" key="1">
    <source>
        <dbReference type="ARBA" id="ARBA00004141"/>
    </source>
</evidence>
<dbReference type="InterPro" id="IPR047817">
    <property type="entry name" value="ABC2_TM_bact-type"/>
</dbReference>
<comment type="similarity">
    <text evidence="6">Belongs to the ABC-2 integral membrane protein family.</text>
</comment>
<evidence type="ECO:0000256" key="6">
    <source>
        <dbReference type="RuleBase" id="RU361157"/>
    </source>
</evidence>
<keyword evidence="2 6" id="KW-0812">Transmembrane</keyword>
<dbReference type="Pfam" id="PF01061">
    <property type="entry name" value="ABC2_membrane"/>
    <property type="match status" value="1"/>
</dbReference>
<proteinExistence type="inferred from homology"/>
<evidence type="ECO:0000256" key="2">
    <source>
        <dbReference type="ARBA" id="ARBA00022692"/>
    </source>
</evidence>
<name>A0AAU3H0R6_9ACTN</name>
<dbReference type="GO" id="GO:0046677">
    <property type="term" value="P:response to antibiotic"/>
    <property type="evidence" value="ECO:0007669"/>
    <property type="project" value="UniProtKB-KW"/>
</dbReference>
<keyword evidence="3 6" id="KW-1133">Transmembrane helix</keyword>
<dbReference type="InterPro" id="IPR052902">
    <property type="entry name" value="ABC-2_transporter"/>
</dbReference>
<sequence length="281" mass="29409">MTPLTRTPTPTSTPPAPAGPLPAAAPVRSGPASRMAALGRAELTLLLRSRAALFTALVLPATMAFSMRGLVKGLDLAGTGLSIATVLLPGTLAMALFFSIYTNLVGVYVTRRESLVLKRLRTGEVRDAEILAGGALPAVVLALVQCLLLAVGLTMVLDAPAPAAPHLVLLGLLGGVAMLVALSALTAAFTRTAESAQLTFLPFMLVTMAGSGLFLPREVLPGAAADISAWLPFSPVMDLLRGGWTGDLDGMDQVRLLLVTAAWTTAATLLVRRWFRWSPRH</sequence>
<evidence type="ECO:0000256" key="5">
    <source>
        <dbReference type="ARBA" id="ARBA00023251"/>
    </source>
</evidence>
<organism evidence="9">
    <name type="scientific">Streptomyces sp. NBC_01401</name>
    <dbReference type="NCBI Taxonomy" id="2903854"/>
    <lineage>
        <taxon>Bacteria</taxon>
        <taxon>Bacillati</taxon>
        <taxon>Actinomycetota</taxon>
        <taxon>Actinomycetes</taxon>
        <taxon>Kitasatosporales</taxon>
        <taxon>Streptomycetaceae</taxon>
        <taxon>Streptomyces</taxon>
    </lineage>
</organism>
<keyword evidence="6" id="KW-1003">Cell membrane</keyword>
<feature type="region of interest" description="Disordered" evidence="7">
    <location>
        <begin position="1"/>
        <end position="28"/>
    </location>
</feature>
<dbReference type="PANTHER" id="PTHR43027">
    <property type="entry name" value="DOXORUBICIN RESISTANCE ABC TRANSPORTER PERMEASE PROTEIN DRRC-RELATED"/>
    <property type="match status" value="1"/>
</dbReference>
<dbReference type="PIRSF" id="PIRSF006648">
    <property type="entry name" value="DrrB"/>
    <property type="match status" value="1"/>
</dbReference>
<dbReference type="InterPro" id="IPR000412">
    <property type="entry name" value="ABC_2_transport"/>
</dbReference>
<dbReference type="PROSITE" id="PS51012">
    <property type="entry name" value="ABC_TM2"/>
    <property type="match status" value="1"/>
</dbReference>
<reference evidence="9" key="1">
    <citation type="submission" date="2022-10" db="EMBL/GenBank/DDBJ databases">
        <title>The complete genomes of actinobacterial strains from the NBC collection.</title>
        <authorList>
            <person name="Joergensen T.S."/>
            <person name="Alvarez Arevalo M."/>
            <person name="Sterndorff E.B."/>
            <person name="Faurdal D."/>
            <person name="Vuksanovic O."/>
            <person name="Mourched A.-S."/>
            <person name="Charusanti P."/>
            <person name="Shaw S."/>
            <person name="Blin K."/>
            <person name="Weber T."/>
        </authorList>
    </citation>
    <scope>NUCLEOTIDE SEQUENCE</scope>
    <source>
        <strain evidence="9">NBC_01401</strain>
    </source>
</reference>
<evidence type="ECO:0000259" key="8">
    <source>
        <dbReference type="PROSITE" id="PS51012"/>
    </source>
</evidence>
<feature type="domain" description="ABC transmembrane type-2" evidence="8">
    <location>
        <begin position="51"/>
        <end position="274"/>
    </location>
</feature>
<evidence type="ECO:0000313" key="9">
    <source>
        <dbReference type="EMBL" id="WTY97610.1"/>
    </source>
</evidence>
<keyword evidence="4 6" id="KW-0472">Membrane</keyword>
<dbReference type="GO" id="GO:0140359">
    <property type="term" value="F:ABC-type transporter activity"/>
    <property type="evidence" value="ECO:0007669"/>
    <property type="project" value="InterPro"/>
</dbReference>
<dbReference type="InterPro" id="IPR013525">
    <property type="entry name" value="ABC2_TM"/>
</dbReference>
<dbReference type="EMBL" id="CP109535">
    <property type="protein sequence ID" value="WTY97610.1"/>
    <property type="molecule type" value="Genomic_DNA"/>
</dbReference>
<evidence type="ECO:0000256" key="7">
    <source>
        <dbReference type="SAM" id="MobiDB-lite"/>
    </source>
</evidence>
<dbReference type="GO" id="GO:0043190">
    <property type="term" value="C:ATP-binding cassette (ABC) transporter complex"/>
    <property type="evidence" value="ECO:0007669"/>
    <property type="project" value="InterPro"/>
</dbReference>
<feature type="transmembrane region" description="Helical" evidence="6">
    <location>
        <begin position="83"/>
        <end position="109"/>
    </location>
</feature>
<feature type="transmembrane region" description="Helical" evidence="6">
    <location>
        <begin position="163"/>
        <end position="186"/>
    </location>
</feature>
<feature type="compositionally biased region" description="Pro residues" evidence="7">
    <location>
        <begin position="11"/>
        <end position="20"/>
    </location>
</feature>
<feature type="compositionally biased region" description="Low complexity" evidence="7">
    <location>
        <begin position="1"/>
        <end position="10"/>
    </location>
</feature>
<keyword evidence="6" id="KW-0813">Transport</keyword>
<feature type="transmembrane region" description="Helical" evidence="6">
    <location>
        <begin position="254"/>
        <end position="275"/>
    </location>
</feature>
<feature type="transmembrane region" description="Helical" evidence="6">
    <location>
        <begin position="130"/>
        <end position="157"/>
    </location>
</feature>
<evidence type="ECO:0000256" key="4">
    <source>
        <dbReference type="ARBA" id="ARBA00023136"/>
    </source>
</evidence>
<accession>A0AAU3H0R6</accession>
<keyword evidence="5" id="KW-0046">Antibiotic resistance</keyword>
<dbReference type="PANTHER" id="PTHR43027:SF2">
    <property type="entry name" value="TRANSPORT PERMEASE PROTEIN"/>
    <property type="match status" value="1"/>
</dbReference>
<comment type="subcellular location">
    <subcellularLocation>
        <location evidence="6">Cell membrane</location>
        <topology evidence="6">Multi-pass membrane protein</topology>
    </subcellularLocation>
    <subcellularLocation>
        <location evidence="1">Membrane</location>
        <topology evidence="1">Multi-pass membrane protein</topology>
    </subcellularLocation>
</comment>
<feature type="transmembrane region" description="Helical" evidence="6">
    <location>
        <begin position="198"/>
        <end position="215"/>
    </location>
</feature>
<gene>
    <name evidence="9" type="ORF">OG626_23325</name>
</gene>
<feature type="transmembrane region" description="Helical" evidence="6">
    <location>
        <begin position="51"/>
        <end position="71"/>
    </location>
</feature>
<evidence type="ECO:0000256" key="3">
    <source>
        <dbReference type="ARBA" id="ARBA00022989"/>
    </source>
</evidence>
<dbReference type="AlphaFoldDB" id="A0AAU3H0R6"/>
<protein>
    <recommendedName>
        <fullName evidence="6">Transport permease protein</fullName>
    </recommendedName>
</protein>